<keyword evidence="9" id="KW-0732">Signal</keyword>
<dbReference type="Pfam" id="PF02321">
    <property type="entry name" value="OEP"/>
    <property type="match status" value="2"/>
</dbReference>
<dbReference type="GO" id="GO:0009279">
    <property type="term" value="C:cell outer membrane"/>
    <property type="evidence" value="ECO:0007669"/>
    <property type="project" value="UniProtKB-SubCell"/>
</dbReference>
<keyword evidence="7" id="KW-0998">Cell outer membrane</keyword>
<evidence type="ECO:0000313" key="11">
    <source>
        <dbReference type="Proteomes" id="UP001165678"/>
    </source>
</evidence>
<evidence type="ECO:0000256" key="9">
    <source>
        <dbReference type="SAM" id="SignalP"/>
    </source>
</evidence>
<keyword evidence="4" id="KW-1134">Transmembrane beta strand</keyword>
<dbReference type="InterPro" id="IPR003423">
    <property type="entry name" value="OMP_efflux"/>
</dbReference>
<dbReference type="InterPro" id="IPR051906">
    <property type="entry name" value="TolC-like"/>
</dbReference>
<organism evidence="10 11">
    <name type="scientific">Larsenimonas rhizosphaerae</name>
    <dbReference type="NCBI Taxonomy" id="2944682"/>
    <lineage>
        <taxon>Bacteria</taxon>
        <taxon>Pseudomonadati</taxon>
        <taxon>Pseudomonadota</taxon>
        <taxon>Gammaproteobacteria</taxon>
        <taxon>Oceanospirillales</taxon>
        <taxon>Halomonadaceae</taxon>
        <taxon>Larsenimonas</taxon>
    </lineage>
</organism>
<protein>
    <submittedName>
        <fullName evidence="10">TolC family outer membrane protein</fullName>
    </submittedName>
</protein>
<dbReference type="Gene3D" id="1.20.1600.10">
    <property type="entry name" value="Outer membrane efflux proteins (OEP)"/>
    <property type="match status" value="1"/>
</dbReference>
<dbReference type="RefSeq" id="WP_265896515.1">
    <property type="nucleotide sequence ID" value="NZ_JAPIVE010000003.1"/>
</dbReference>
<evidence type="ECO:0000256" key="6">
    <source>
        <dbReference type="ARBA" id="ARBA00023136"/>
    </source>
</evidence>
<comment type="similarity">
    <text evidence="2">Belongs to the outer membrane factor (OMF) (TC 1.B.17) family.</text>
</comment>
<keyword evidence="5" id="KW-0812">Transmembrane</keyword>
<dbReference type="GO" id="GO:0015562">
    <property type="term" value="F:efflux transmembrane transporter activity"/>
    <property type="evidence" value="ECO:0007669"/>
    <property type="project" value="InterPro"/>
</dbReference>
<comment type="subcellular location">
    <subcellularLocation>
        <location evidence="1">Cell outer membrane</location>
    </subcellularLocation>
</comment>
<evidence type="ECO:0000256" key="1">
    <source>
        <dbReference type="ARBA" id="ARBA00004442"/>
    </source>
</evidence>
<comment type="caution">
    <text evidence="10">The sequence shown here is derived from an EMBL/GenBank/DDBJ whole genome shotgun (WGS) entry which is preliminary data.</text>
</comment>
<feature type="chain" id="PRO_5041266943" evidence="9">
    <location>
        <begin position="22"/>
        <end position="501"/>
    </location>
</feature>
<sequence>MPRMKSLPLAIALVIAVPAHAADLMTITQDALSNNAGYNASRATYDSTRANEDIERGDLLPQVSATASYTQTHTLERQRASTGGAGAAGAGGVAGAGAAGAGASDDNYGTTSAALQVTQTLFDATNWYQLEAAERSSLQQSLSLAGDRQQLMYNVAEAYFEVLRANELLETYKAQERALNRELEQVQQQFNVGVVAITDVRSAESSYDSARAQRIAQESTVEVNFEALEQLTGRQYASIDSLKQSLPIRPPRPASRDAWSQMASSQNISLLAARAGVEAARSDVKTARAGHLPTIEAFANYDYSRSNADYLRGHGEDTQVGIQASLPIYSGGSTSARVRYNTYLLEESQFNAENELRTAVQNARSYYAQVNNAIYSIAARKKAIQSAKSSLDATRQGYQVGTYNIVDVLDAEENLYTSISDYADARYDYILDMLNLRQASGVLDLGTLQALNKWLDGANPVAMIAPDRQNDKDLLAREIDTDGSVSDVFGNVEQARLDPVR</sequence>
<dbReference type="PANTHER" id="PTHR30026">
    <property type="entry name" value="OUTER MEMBRANE PROTEIN TOLC"/>
    <property type="match status" value="1"/>
</dbReference>
<keyword evidence="3" id="KW-0813">Transport</keyword>
<proteinExistence type="inferred from homology"/>
<dbReference type="InterPro" id="IPR010130">
    <property type="entry name" value="T1SS_OMP_TolC"/>
</dbReference>
<evidence type="ECO:0000256" key="5">
    <source>
        <dbReference type="ARBA" id="ARBA00022692"/>
    </source>
</evidence>
<keyword evidence="6" id="KW-0472">Membrane</keyword>
<reference evidence="10" key="1">
    <citation type="submission" date="2022-11" db="EMBL/GenBank/DDBJ databases">
        <title>Larsenimonas rhizosphaerae sp. nov., isolated from a tidal mudflat.</title>
        <authorList>
            <person name="Lee S.D."/>
            <person name="Kim I.S."/>
        </authorList>
    </citation>
    <scope>NUCLEOTIDE SEQUENCE</scope>
    <source>
        <strain evidence="10">GH2-1</strain>
    </source>
</reference>
<name>A0AA42CVD4_9GAMM</name>
<dbReference type="AlphaFoldDB" id="A0AA42CVD4"/>
<feature type="signal peptide" evidence="9">
    <location>
        <begin position="1"/>
        <end position="21"/>
    </location>
</feature>
<dbReference type="EMBL" id="JAPIVE010000003">
    <property type="protein sequence ID" value="MCX2524871.1"/>
    <property type="molecule type" value="Genomic_DNA"/>
</dbReference>
<dbReference type="NCBIfam" id="TIGR01844">
    <property type="entry name" value="type_I_sec_TolC"/>
    <property type="match status" value="1"/>
</dbReference>
<evidence type="ECO:0000256" key="7">
    <source>
        <dbReference type="ARBA" id="ARBA00023237"/>
    </source>
</evidence>
<keyword evidence="11" id="KW-1185">Reference proteome</keyword>
<dbReference type="GO" id="GO:0015288">
    <property type="term" value="F:porin activity"/>
    <property type="evidence" value="ECO:0007669"/>
    <property type="project" value="TreeGrafter"/>
</dbReference>
<dbReference type="SUPFAM" id="SSF56954">
    <property type="entry name" value="Outer membrane efflux proteins (OEP)"/>
    <property type="match status" value="1"/>
</dbReference>
<gene>
    <name evidence="10" type="ORF">OQ287_11525</name>
</gene>
<dbReference type="PANTHER" id="PTHR30026:SF20">
    <property type="entry name" value="OUTER MEMBRANE PROTEIN TOLC"/>
    <property type="match status" value="1"/>
</dbReference>
<evidence type="ECO:0000256" key="2">
    <source>
        <dbReference type="ARBA" id="ARBA00007613"/>
    </source>
</evidence>
<evidence type="ECO:0000256" key="4">
    <source>
        <dbReference type="ARBA" id="ARBA00022452"/>
    </source>
</evidence>
<evidence type="ECO:0000256" key="8">
    <source>
        <dbReference type="SAM" id="Coils"/>
    </source>
</evidence>
<dbReference type="GO" id="GO:1990281">
    <property type="term" value="C:efflux pump complex"/>
    <property type="evidence" value="ECO:0007669"/>
    <property type="project" value="TreeGrafter"/>
</dbReference>
<keyword evidence="8" id="KW-0175">Coiled coil</keyword>
<evidence type="ECO:0000256" key="3">
    <source>
        <dbReference type="ARBA" id="ARBA00022448"/>
    </source>
</evidence>
<evidence type="ECO:0000313" key="10">
    <source>
        <dbReference type="EMBL" id="MCX2524871.1"/>
    </source>
</evidence>
<dbReference type="Proteomes" id="UP001165678">
    <property type="component" value="Unassembled WGS sequence"/>
</dbReference>
<accession>A0AA42CVD4</accession>
<feature type="coiled-coil region" evidence="8">
    <location>
        <begin position="162"/>
        <end position="189"/>
    </location>
</feature>